<proteinExistence type="predicted"/>
<dbReference type="InterPro" id="IPR050584">
    <property type="entry name" value="Cholesterol_7-desaturase"/>
</dbReference>
<evidence type="ECO:0000256" key="6">
    <source>
        <dbReference type="SAM" id="MobiDB-lite"/>
    </source>
</evidence>
<evidence type="ECO:0000313" key="8">
    <source>
        <dbReference type="EMBL" id="MEJ8812935.1"/>
    </source>
</evidence>
<protein>
    <submittedName>
        <fullName evidence="8">Aromatic ring-hydroxylating dioxygenase subunit alpha</fullName>
    </submittedName>
</protein>
<dbReference type="PANTHER" id="PTHR21266:SF59">
    <property type="entry name" value="BLR4922 PROTEIN"/>
    <property type="match status" value="1"/>
</dbReference>
<evidence type="ECO:0000256" key="5">
    <source>
        <dbReference type="ARBA" id="ARBA00023014"/>
    </source>
</evidence>
<dbReference type="EMBL" id="JBBKZU010000007">
    <property type="protein sequence ID" value="MEJ8812935.1"/>
    <property type="molecule type" value="Genomic_DNA"/>
</dbReference>
<evidence type="ECO:0000313" key="9">
    <source>
        <dbReference type="Proteomes" id="UP001365846"/>
    </source>
</evidence>
<sequence>MLTEDKNRQLTEVGPGTPMGEVLRRHWHPIAGIDELDREPVKPVRLMGEDLVLFKDLGGRYGLVDRHCAHRRADLSYGYVEQNGIRCNYHGWQYDPQGACVAQPFEEHVDPSSRMRCKVRLKAYEVRPLAGLLWAYMGPQPAPQLPDWEPFHWPNGFVQAVFSEVPCNWLQTQENSIDPVHFEWMHANWSRRLRGAPAGDEVGYAPAHVQLAFEDFEHGLVYKRITEDTDANHPLWTIGRVCLWPNGFFLGDHFEWRVPIDDGNTLNVTWSFIRVPHESEPFVQKAIPTWYSPIRDPETDRWITSHIVNQDIVAWVGQGRIADRTRENLGASDRGIAMLRRQLFEDIEAVQSGRDPKGVLRSAPGEPLFLPSDSRDFFLKGLPLAEYRRHPKWNRLLNHFIFHAGQPGWVQEEHAAAMGVAIEPMAALDL</sequence>
<feature type="domain" description="Rieske" evidence="7">
    <location>
        <begin position="27"/>
        <end position="135"/>
    </location>
</feature>
<organism evidence="8 9">
    <name type="scientific">Variovorax ureilyticus</name>
    <dbReference type="NCBI Taxonomy" id="1836198"/>
    <lineage>
        <taxon>Bacteria</taxon>
        <taxon>Pseudomonadati</taxon>
        <taxon>Pseudomonadota</taxon>
        <taxon>Betaproteobacteria</taxon>
        <taxon>Burkholderiales</taxon>
        <taxon>Comamonadaceae</taxon>
        <taxon>Variovorax</taxon>
    </lineage>
</organism>
<keyword evidence="5" id="KW-0411">Iron-sulfur</keyword>
<dbReference type="Gene3D" id="3.90.380.10">
    <property type="entry name" value="Naphthalene 1,2-dioxygenase Alpha Subunit, Chain A, domain 1"/>
    <property type="match status" value="1"/>
</dbReference>
<dbReference type="InterPro" id="IPR015881">
    <property type="entry name" value="ARHD_Rieske_2Fe_2S"/>
</dbReference>
<dbReference type="PROSITE" id="PS00570">
    <property type="entry name" value="RING_HYDROXYL_ALPHA"/>
    <property type="match status" value="1"/>
</dbReference>
<feature type="region of interest" description="Disordered" evidence="6">
    <location>
        <begin position="1"/>
        <end position="21"/>
    </location>
</feature>
<dbReference type="InterPro" id="IPR017941">
    <property type="entry name" value="Rieske_2Fe-2S"/>
</dbReference>
<dbReference type="RefSeq" id="WP_340358172.1">
    <property type="nucleotide sequence ID" value="NZ_JBBKZU010000007.1"/>
</dbReference>
<keyword evidence="9" id="KW-1185">Reference proteome</keyword>
<comment type="caution">
    <text evidence="8">The sequence shown here is derived from an EMBL/GenBank/DDBJ whole genome shotgun (WGS) entry which is preliminary data.</text>
</comment>
<gene>
    <name evidence="8" type="ORF">WKW77_17760</name>
</gene>
<dbReference type="Gene3D" id="2.102.10.10">
    <property type="entry name" value="Rieske [2Fe-2S] iron-sulphur domain"/>
    <property type="match status" value="1"/>
</dbReference>
<accession>A0ABU8VH89</accession>
<evidence type="ECO:0000259" key="7">
    <source>
        <dbReference type="PROSITE" id="PS51296"/>
    </source>
</evidence>
<dbReference type="Pfam" id="PF00355">
    <property type="entry name" value="Rieske"/>
    <property type="match status" value="1"/>
</dbReference>
<name>A0ABU8VH89_9BURK</name>
<dbReference type="CDD" id="cd08878">
    <property type="entry name" value="RHO_alpha_C_DMO-like"/>
    <property type="match status" value="1"/>
</dbReference>
<dbReference type="PANTHER" id="PTHR21266">
    <property type="entry name" value="IRON-SULFUR DOMAIN CONTAINING PROTEIN"/>
    <property type="match status" value="1"/>
</dbReference>
<reference evidence="8 9" key="1">
    <citation type="submission" date="2024-03" db="EMBL/GenBank/DDBJ databases">
        <title>Novel species of the genus Variovorax.</title>
        <authorList>
            <person name="Liu Q."/>
            <person name="Xin Y.-H."/>
        </authorList>
    </citation>
    <scope>NUCLEOTIDE SEQUENCE [LARGE SCALE GENOMIC DNA]</scope>
    <source>
        <strain evidence="8 9">KACC 18899</strain>
    </source>
</reference>
<evidence type="ECO:0000256" key="4">
    <source>
        <dbReference type="ARBA" id="ARBA00023004"/>
    </source>
</evidence>
<dbReference type="GO" id="GO:0051213">
    <property type="term" value="F:dioxygenase activity"/>
    <property type="evidence" value="ECO:0007669"/>
    <property type="project" value="UniProtKB-KW"/>
</dbReference>
<evidence type="ECO:0000256" key="3">
    <source>
        <dbReference type="ARBA" id="ARBA00023002"/>
    </source>
</evidence>
<keyword evidence="1" id="KW-0001">2Fe-2S</keyword>
<dbReference type="PROSITE" id="PS51296">
    <property type="entry name" value="RIESKE"/>
    <property type="match status" value="1"/>
</dbReference>
<evidence type="ECO:0000256" key="1">
    <source>
        <dbReference type="ARBA" id="ARBA00022714"/>
    </source>
</evidence>
<dbReference type="SUPFAM" id="SSF55961">
    <property type="entry name" value="Bet v1-like"/>
    <property type="match status" value="1"/>
</dbReference>
<dbReference type="Proteomes" id="UP001365846">
    <property type="component" value="Unassembled WGS sequence"/>
</dbReference>
<keyword evidence="8" id="KW-0223">Dioxygenase</keyword>
<keyword evidence="3" id="KW-0560">Oxidoreductase</keyword>
<dbReference type="Pfam" id="PF19301">
    <property type="entry name" value="LigXa_C"/>
    <property type="match status" value="1"/>
</dbReference>
<dbReference type="InterPro" id="IPR045623">
    <property type="entry name" value="LigXa_C"/>
</dbReference>
<keyword evidence="2" id="KW-0479">Metal-binding</keyword>
<evidence type="ECO:0000256" key="2">
    <source>
        <dbReference type="ARBA" id="ARBA00022723"/>
    </source>
</evidence>
<dbReference type="SUPFAM" id="SSF50022">
    <property type="entry name" value="ISP domain"/>
    <property type="match status" value="1"/>
</dbReference>
<keyword evidence="4" id="KW-0408">Iron</keyword>
<dbReference type="InterPro" id="IPR036922">
    <property type="entry name" value="Rieske_2Fe-2S_sf"/>
</dbReference>